<comment type="caution">
    <text evidence="1">The sequence shown here is derived from an EMBL/GenBank/DDBJ whole genome shotgun (WGS) entry which is preliminary data.</text>
</comment>
<dbReference type="InterPro" id="IPR019723">
    <property type="entry name" value="Uncharacterised_YfmQ"/>
</dbReference>
<dbReference type="RefSeq" id="WP_275472860.1">
    <property type="nucleotide sequence ID" value="NZ_CP162940.1"/>
</dbReference>
<sequence length="140" mass="16366">MIFWIIVILLAVHIAAAFFMSPPTAWANWFFDKFATHPKLRPDDVTDVFVGEERLGPADRASFIEDFNGANFLYEGGVIPQWEEQPVDVKIVQGKATFLFKMYLYGDEMVEVVRYRKKKYTPYRVRSGRLEQFLRSYRAA</sequence>
<gene>
    <name evidence="1" type="ORF">KKP3000_000279</name>
</gene>
<accession>A0ABV5AHB6</accession>
<organism evidence="1 2">
    <name type="scientific">Alicyclobacillus fastidiosus</name>
    <dbReference type="NCBI Taxonomy" id="392011"/>
    <lineage>
        <taxon>Bacteria</taxon>
        <taxon>Bacillati</taxon>
        <taxon>Bacillota</taxon>
        <taxon>Bacilli</taxon>
        <taxon>Bacillales</taxon>
        <taxon>Alicyclobacillaceae</taxon>
        <taxon>Alicyclobacillus</taxon>
    </lineage>
</organism>
<dbReference type="EMBL" id="JBDXSU010000011">
    <property type="protein sequence ID" value="MFB5191506.1"/>
    <property type="molecule type" value="Genomic_DNA"/>
</dbReference>
<proteinExistence type="predicted"/>
<evidence type="ECO:0000313" key="2">
    <source>
        <dbReference type="Proteomes" id="UP001579974"/>
    </source>
</evidence>
<protein>
    <submittedName>
        <fullName evidence="1">YfmQ family protein</fullName>
    </submittedName>
</protein>
<name>A0ABV5AHB6_9BACL</name>
<keyword evidence="2" id="KW-1185">Reference proteome</keyword>
<dbReference type="Proteomes" id="UP001579974">
    <property type="component" value="Unassembled WGS sequence"/>
</dbReference>
<evidence type="ECO:0000313" key="1">
    <source>
        <dbReference type="EMBL" id="MFB5191506.1"/>
    </source>
</evidence>
<dbReference type="Pfam" id="PF10787">
    <property type="entry name" value="YfmQ"/>
    <property type="match status" value="1"/>
</dbReference>
<reference evidence="1 2" key="1">
    <citation type="journal article" date="2024" name="Int. J. Mol. Sci.">
        <title>Exploration of Alicyclobacillus spp. Genome in Search of Antibiotic Resistance.</title>
        <authorList>
            <person name="Bucka-Kolendo J."/>
            <person name="Kiousi D.E."/>
            <person name="Dekowska A."/>
            <person name="Mikolajczuk-Szczyrba A."/>
            <person name="Karadedos D.M."/>
            <person name="Michael P."/>
            <person name="Galanis A."/>
            <person name="Sokolowska B."/>
        </authorList>
    </citation>
    <scope>NUCLEOTIDE SEQUENCE [LARGE SCALE GENOMIC DNA]</scope>
    <source>
        <strain evidence="1 2">KKP 3000</strain>
    </source>
</reference>